<feature type="domain" description="Flagellar hook-length control protein-like C-terminal" evidence="2">
    <location>
        <begin position="487"/>
        <end position="547"/>
    </location>
</feature>
<feature type="compositionally biased region" description="Gly residues" evidence="1">
    <location>
        <begin position="551"/>
        <end position="560"/>
    </location>
</feature>
<evidence type="ECO:0000259" key="2">
    <source>
        <dbReference type="Pfam" id="PF02120"/>
    </source>
</evidence>
<proteinExistence type="predicted"/>
<feature type="region of interest" description="Disordered" evidence="1">
    <location>
        <begin position="1"/>
        <end position="22"/>
    </location>
</feature>
<dbReference type="InterPro" id="IPR038610">
    <property type="entry name" value="FliK-like_C_sf"/>
</dbReference>
<dbReference type="InterPro" id="IPR021136">
    <property type="entry name" value="Flagellar_hook_control-like_C"/>
</dbReference>
<name>A0ABX2JHZ5_9SPHN</name>
<evidence type="ECO:0000313" key="3">
    <source>
        <dbReference type="EMBL" id="NTS65221.1"/>
    </source>
</evidence>
<reference evidence="3 4" key="1">
    <citation type="submission" date="2020-06" db="EMBL/GenBank/DDBJ databases">
        <title>Sphingomonas hominis sp. nov., a member of the Sphingomonas, isolated from the hair of a 22-year-old girl.</title>
        <authorList>
            <person name="Zhang D.-F."/>
            <person name="Cui X.-W."/>
        </authorList>
    </citation>
    <scope>NUCLEOTIDE SEQUENCE [LARGE SCALE GENOMIC DNA]</scope>
    <source>
        <strain evidence="3 4">HHU CXW</strain>
    </source>
</reference>
<keyword evidence="4" id="KW-1185">Reference proteome</keyword>
<keyword evidence="3" id="KW-0969">Cilium</keyword>
<dbReference type="RefSeq" id="WP_174193865.1">
    <property type="nucleotide sequence ID" value="NZ_JABULH010000003.1"/>
</dbReference>
<feature type="region of interest" description="Disordered" evidence="1">
    <location>
        <begin position="547"/>
        <end position="592"/>
    </location>
</feature>
<protein>
    <submittedName>
        <fullName evidence="3">Flagellar hook-length control protein FliK</fullName>
    </submittedName>
</protein>
<gene>
    <name evidence="3" type="ORF">HRV97_08615</name>
</gene>
<organism evidence="3 4">
    <name type="scientific">Sphingomonas hominis</name>
    <dbReference type="NCBI Taxonomy" id="2741495"/>
    <lineage>
        <taxon>Bacteria</taxon>
        <taxon>Pseudomonadati</taxon>
        <taxon>Pseudomonadota</taxon>
        <taxon>Alphaproteobacteria</taxon>
        <taxon>Sphingomonadales</taxon>
        <taxon>Sphingomonadaceae</taxon>
        <taxon>Sphingomonas</taxon>
    </lineage>
</organism>
<keyword evidence="3" id="KW-0282">Flagellum</keyword>
<dbReference type="Proteomes" id="UP000621447">
    <property type="component" value="Unassembled WGS sequence"/>
</dbReference>
<feature type="region of interest" description="Disordered" evidence="1">
    <location>
        <begin position="140"/>
        <end position="160"/>
    </location>
</feature>
<sequence length="592" mass="59907">MDDVSNNAAVPEQSADRIGDRSFSGESLATHIGTTAYGSDAILTPPLANKGEASLESDARIQPVFALKAARTSLSPAIAFTMQQELTPIGSDVAKNAAVAERSARRIDDQPYASEPLVGHSERSAVGAGAMTTLPHANESKASLMPDAPSSPVPPLDEANPPLPSAIAFITQPAPVSSVGDGSNNAAVPERNVTRTSIAAPGASLGDAEVAGQIGGQAIPRERLGAPVVASIAGADAIATSSGRWSRSDGGSMPQVGSASAPGDAVGAALTSQTLIVEHRFVQMSGVQPRVGIDLPNVPATAPVAVPFSGVSGTAVATPVAETATGEAPLAPAQVTAIGTPVRLAGDVIVSKIGQPTLSPVAPAAIEAPMVVGERVSAAASIVNIDLRPRSGFLPAGVLATGTQVEPRARGAAAPAALVFADAIHHALGERDSRGATDPATALTPVAPALPGVAATGAAQGTLDMRHEHWPAAMIERIVSLRDMAAENDTRLRLSPDMLGTIDVSLRRDGDQVQVQITAEQAQTRQLLADAQPRLAELADARGVKLHLTGGQAGGGGQSGGDASRHHPSPPSSTRRDTAAHDDAGSTERRIA</sequence>
<dbReference type="Gene3D" id="3.30.750.140">
    <property type="match status" value="1"/>
</dbReference>
<feature type="region of interest" description="Disordered" evidence="1">
    <location>
        <begin position="241"/>
        <end position="260"/>
    </location>
</feature>
<keyword evidence="3" id="KW-0966">Cell projection</keyword>
<feature type="compositionally biased region" description="Low complexity" evidence="1">
    <location>
        <begin position="241"/>
        <end position="252"/>
    </location>
</feature>
<dbReference type="Pfam" id="PF02120">
    <property type="entry name" value="Flg_hook"/>
    <property type="match status" value="1"/>
</dbReference>
<accession>A0ABX2JHZ5</accession>
<feature type="compositionally biased region" description="Basic and acidic residues" evidence="1">
    <location>
        <begin position="574"/>
        <end position="592"/>
    </location>
</feature>
<evidence type="ECO:0000313" key="4">
    <source>
        <dbReference type="Proteomes" id="UP000621447"/>
    </source>
</evidence>
<dbReference type="EMBL" id="JABULH010000003">
    <property type="protein sequence ID" value="NTS65221.1"/>
    <property type="molecule type" value="Genomic_DNA"/>
</dbReference>
<dbReference type="CDD" id="cd17470">
    <property type="entry name" value="T3SS_Flik_C"/>
    <property type="match status" value="1"/>
</dbReference>
<evidence type="ECO:0000256" key="1">
    <source>
        <dbReference type="SAM" id="MobiDB-lite"/>
    </source>
</evidence>
<comment type="caution">
    <text evidence="3">The sequence shown here is derived from an EMBL/GenBank/DDBJ whole genome shotgun (WGS) entry which is preliminary data.</text>
</comment>